<dbReference type="Pfam" id="PF14246">
    <property type="entry name" value="TetR_C_7"/>
    <property type="match status" value="1"/>
</dbReference>
<reference evidence="6" key="1">
    <citation type="submission" date="2022-07" db="EMBL/GenBank/DDBJ databases">
        <title>Characterization of the Novel Bacterium Alteromonas immobilis LMIT006 and Alteromonas gregis LMIT007.</title>
        <authorList>
            <person name="Lin X."/>
        </authorList>
    </citation>
    <scope>NUCLEOTIDE SEQUENCE</scope>
    <source>
        <strain evidence="6">LMIT007</strain>
    </source>
</reference>
<dbReference type="GO" id="GO:0003700">
    <property type="term" value="F:DNA-binding transcription factor activity"/>
    <property type="evidence" value="ECO:0007669"/>
    <property type="project" value="TreeGrafter"/>
</dbReference>
<organism evidence="6 7">
    <name type="scientific">Opacimonas viscosa</name>
    <dbReference type="NCBI Taxonomy" id="2961944"/>
    <lineage>
        <taxon>Bacteria</taxon>
        <taxon>Pseudomonadati</taxon>
        <taxon>Pseudomonadota</taxon>
        <taxon>Gammaproteobacteria</taxon>
        <taxon>Alteromonadales</taxon>
        <taxon>Alteromonadaceae</taxon>
        <taxon>Opacimonas</taxon>
    </lineage>
</organism>
<dbReference type="PRINTS" id="PR00455">
    <property type="entry name" value="HTHTETR"/>
</dbReference>
<dbReference type="InterPro" id="IPR050109">
    <property type="entry name" value="HTH-type_TetR-like_transc_reg"/>
</dbReference>
<dbReference type="PANTHER" id="PTHR30055:SF146">
    <property type="entry name" value="HTH-TYPE TRANSCRIPTIONAL DUAL REGULATOR CECR"/>
    <property type="match status" value="1"/>
</dbReference>
<dbReference type="Gene3D" id="1.10.357.10">
    <property type="entry name" value="Tetracycline Repressor, domain 2"/>
    <property type="match status" value="1"/>
</dbReference>
<keyword evidence="3" id="KW-0804">Transcription</keyword>
<dbReference type="EMBL" id="JANATA010000018">
    <property type="protein sequence ID" value="MCP3429286.1"/>
    <property type="molecule type" value="Genomic_DNA"/>
</dbReference>
<dbReference type="SUPFAM" id="SSF46689">
    <property type="entry name" value="Homeodomain-like"/>
    <property type="match status" value="1"/>
</dbReference>
<comment type="caution">
    <text evidence="6">The sequence shown here is derived from an EMBL/GenBank/DDBJ whole genome shotgun (WGS) entry which is preliminary data.</text>
</comment>
<evidence type="ECO:0000256" key="2">
    <source>
        <dbReference type="ARBA" id="ARBA00023125"/>
    </source>
</evidence>
<dbReference type="Gene3D" id="1.10.10.60">
    <property type="entry name" value="Homeodomain-like"/>
    <property type="match status" value="1"/>
</dbReference>
<evidence type="ECO:0000313" key="7">
    <source>
        <dbReference type="Proteomes" id="UP001165413"/>
    </source>
</evidence>
<dbReference type="InterPro" id="IPR039536">
    <property type="entry name" value="TetR_C_Proteobacteria"/>
</dbReference>
<dbReference type="InterPro" id="IPR001647">
    <property type="entry name" value="HTH_TetR"/>
</dbReference>
<keyword evidence="7" id="KW-1185">Reference proteome</keyword>
<name>A0AA41X2R9_9ALTE</name>
<dbReference type="PANTHER" id="PTHR30055">
    <property type="entry name" value="HTH-TYPE TRANSCRIPTIONAL REGULATOR RUTR"/>
    <property type="match status" value="1"/>
</dbReference>
<feature type="DNA-binding region" description="H-T-H motif" evidence="4">
    <location>
        <begin position="58"/>
        <end position="77"/>
    </location>
</feature>
<feature type="domain" description="HTH tetR-type" evidence="5">
    <location>
        <begin position="35"/>
        <end position="95"/>
    </location>
</feature>
<dbReference type="Proteomes" id="UP001165413">
    <property type="component" value="Unassembled WGS sequence"/>
</dbReference>
<keyword evidence="1" id="KW-0805">Transcription regulation</keyword>
<gene>
    <name evidence="6" type="ORF">NLF92_10050</name>
</gene>
<sequence length="231" mass="25897">MPAQLSSDKNTTVKNTDAHIITSEPHACAGRPKNLQKRQQVLQQASLLFLRQGFTNTSMDQVAKASDVSKQTVYSHFKNKAVLFQAVINEKCTQYQLNDQTLLESPCSLDEKLTQIAEHFIALIHDELVVAMYNVVIAEAKTHPEVAEMFYLTGPQQAIDFVSDCIKQTYPKLDSAKIHGLSVDFYNLLKSDFHMKSLLGLSTPMTLLEQRSFAAICCKKFQAILTLELAE</sequence>
<keyword evidence="2 4" id="KW-0238">DNA-binding</keyword>
<evidence type="ECO:0000259" key="5">
    <source>
        <dbReference type="PROSITE" id="PS50977"/>
    </source>
</evidence>
<evidence type="ECO:0000256" key="4">
    <source>
        <dbReference type="PROSITE-ProRule" id="PRU00335"/>
    </source>
</evidence>
<protein>
    <submittedName>
        <fullName evidence="6">TetR/AcrR family transcriptional regulator</fullName>
    </submittedName>
</protein>
<evidence type="ECO:0000313" key="6">
    <source>
        <dbReference type="EMBL" id="MCP3429286.1"/>
    </source>
</evidence>
<dbReference type="GO" id="GO:0000976">
    <property type="term" value="F:transcription cis-regulatory region binding"/>
    <property type="evidence" value="ECO:0007669"/>
    <property type="project" value="TreeGrafter"/>
</dbReference>
<dbReference type="RefSeq" id="WP_254101432.1">
    <property type="nucleotide sequence ID" value="NZ_JANATA010000018.1"/>
</dbReference>
<accession>A0AA41X2R9</accession>
<dbReference type="Pfam" id="PF00440">
    <property type="entry name" value="TetR_N"/>
    <property type="match status" value="1"/>
</dbReference>
<evidence type="ECO:0000256" key="1">
    <source>
        <dbReference type="ARBA" id="ARBA00023015"/>
    </source>
</evidence>
<evidence type="ECO:0000256" key="3">
    <source>
        <dbReference type="ARBA" id="ARBA00023163"/>
    </source>
</evidence>
<dbReference type="AlphaFoldDB" id="A0AA41X2R9"/>
<dbReference type="FunFam" id="1.10.10.60:FF:000141">
    <property type="entry name" value="TetR family transcriptional regulator"/>
    <property type="match status" value="1"/>
</dbReference>
<dbReference type="PROSITE" id="PS50977">
    <property type="entry name" value="HTH_TETR_2"/>
    <property type="match status" value="1"/>
</dbReference>
<proteinExistence type="predicted"/>
<dbReference type="InterPro" id="IPR009057">
    <property type="entry name" value="Homeodomain-like_sf"/>
</dbReference>